<evidence type="ECO:0000256" key="2">
    <source>
        <dbReference type="SAM" id="Phobius"/>
    </source>
</evidence>
<sequence length="63" mass="6787">MTYVYQWFGAVNGCAFAYGCMLGMASLAMRQAGYPGFVPQTPNARPMRAPAEPESTKAPCLHA</sequence>
<proteinExistence type="predicted"/>
<gene>
    <name evidence="3" type="ORF">D779_2844</name>
</gene>
<feature type="region of interest" description="Disordered" evidence="1">
    <location>
        <begin position="43"/>
        <end position="63"/>
    </location>
</feature>
<dbReference type="STRING" id="1249627.D779_2844"/>
<dbReference type="AlphaFoldDB" id="W9V3T0"/>
<comment type="caution">
    <text evidence="3">The sequence shown here is derived from an EMBL/GenBank/DDBJ whole genome shotgun (WGS) entry which is preliminary data.</text>
</comment>
<reference evidence="3 4" key="1">
    <citation type="submission" date="2012-11" db="EMBL/GenBank/DDBJ databases">
        <title>Genome assembly of Thiorhodococcus sp. AK35.</title>
        <authorList>
            <person name="Nupur N."/>
            <person name="Khatri I."/>
            <person name="Subramanian S."/>
            <person name="Pinnaka A."/>
        </authorList>
    </citation>
    <scope>NUCLEOTIDE SEQUENCE [LARGE SCALE GENOMIC DNA]</scope>
    <source>
        <strain evidence="3 4">AK35</strain>
    </source>
</reference>
<dbReference type="Proteomes" id="UP000019460">
    <property type="component" value="Unassembled WGS sequence"/>
</dbReference>
<name>W9V3T0_9GAMM</name>
<dbReference type="OrthoDB" id="9931696at2"/>
<keyword evidence="2" id="KW-1133">Transmembrane helix</keyword>
<accession>W9V3T0</accession>
<protein>
    <submittedName>
        <fullName evidence="3">Uncharacterized protein</fullName>
    </submittedName>
</protein>
<evidence type="ECO:0000313" key="3">
    <source>
        <dbReference type="EMBL" id="EXJ14173.1"/>
    </source>
</evidence>
<keyword evidence="4" id="KW-1185">Reference proteome</keyword>
<dbReference type="RefSeq" id="WP_043755434.1">
    <property type="nucleotide sequence ID" value="NZ_AONC01000045.1"/>
</dbReference>
<evidence type="ECO:0000256" key="1">
    <source>
        <dbReference type="SAM" id="MobiDB-lite"/>
    </source>
</evidence>
<dbReference type="EMBL" id="AONC01000045">
    <property type="protein sequence ID" value="EXJ14173.1"/>
    <property type="molecule type" value="Genomic_DNA"/>
</dbReference>
<evidence type="ECO:0000313" key="4">
    <source>
        <dbReference type="Proteomes" id="UP000019460"/>
    </source>
</evidence>
<organism evidence="3 4">
    <name type="scientific">Imhoffiella purpurea</name>
    <dbReference type="NCBI Taxonomy" id="1249627"/>
    <lineage>
        <taxon>Bacteria</taxon>
        <taxon>Pseudomonadati</taxon>
        <taxon>Pseudomonadota</taxon>
        <taxon>Gammaproteobacteria</taxon>
        <taxon>Chromatiales</taxon>
        <taxon>Chromatiaceae</taxon>
        <taxon>Imhoffiella</taxon>
    </lineage>
</organism>
<keyword evidence="2" id="KW-0812">Transmembrane</keyword>
<feature type="transmembrane region" description="Helical" evidence="2">
    <location>
        <begin position="6"/>
        <end position="27"/>
    </location>
</feature>
<keyword evidence="2" id="KW-0472">Membrane</keyword>